<feature type="compositionally biased region" description="Pro residues" evidence="1">
    <location>
        <begin position="266"/>
        <end position="275"/>
    </location>
</feature>
<evidence type="ECO:0000313" key="2">
    <source>
        <dbReference type="EMBL" id="CAD8352553.1"/>
    </source>
</evidence>
<protein>
    <submittedName>
        <fullName evidence="2">Uncharacterized protein</fullName>
    </submittedName>
</protein>
<dbReference type="AlphaFoldDB" id="A0A7S0FCC3"/>
<feature type="region of interest" description="Disordered" evidence="1">
    <location>
        <begin position="195"/>
        <end position="215"/>
    </location>
</feature>
<name>A0A7S0FCC3_9DINO</name>
<gene>
    <name evidence="2" type="ORF">PBAH0796_LOCUS7920</name>
</gene>
<proteinExistence type="predicted"/>
<reference evidence="2" key="1">
    <citation type="submission" date="2021-01" db="EMBL/GenBank/DDBJ databases">
        <authorList>
            <person name="Corre E."/>
            <person name="Pelletier E."/>
            <person name="Niang G."/>
            <person name="Scheremetjew M."/>
            <person name="Finn R."/>
            <person name="Kale V."/>
            <person name="Holt S."/>
            <person name="Cochrane G."/>
            <person name="Meng A."/>
            <person name="Brown T."/>
            <person name="Cohen L."/>
        </authorList>
    </citation>
    <scope>NUCLEOTIDE SEQUENCE</scope>
    <source>
        <strain evidence="2">Pbaha01</strain>
    </source>
</reference>
<feature type="region of interest" description="Disordered" evidence="1">
    <location>
        <begin position="1"/>
        <end position="46"/>
    </location>
</feature>
<dbReference type="EMBL" id="HBEG01013036">
    <property type="protein sequence ID" value="CAD8352553.1"/>
    <property type="molecule type" value="Transcribed_RNA"/>
</dbReference>
<evidence type="ECO:0000256" key="1">
    <source>
        <dbReference type="SAM" id="MobiDB-lite"/>
    </source>
</evidence>
<feature type="region of interest" description="Disordered" evidence="1">
    <location>
        <begin position="239"/>
        <end position="275"/>
    </location>
</feature>
<accession>A0A7S0FCC3</accession>
<organism evidence="2">
    <name type="scientific">Pyrodinium bahamense</name>
    <dbReference type="NCBI Taxonomy" id="73915"/>
    <lineage>
        <taxon>Eukaryota</taxon>
        <taxon>Sar</taxon>
        <taxon>Alveolata</taxon>
        <taxon>Dinophyceae</taxon>
        <taxon>Gonyaulacales</taxon>
        <taxon>Pyrocystaceae</taxon>
        <taxon>Pyrodinium</taxon>
    </lineage>
</organism>
<sequence>MARRCGNGSATVPPAPTVRTPLRGADSQELGFTTPPRGSASHVGPANPNSLMAASASARACRSRQGFSARAPTAGLATSGACTPGTIGDTNGLTDSFVAARAVGVTGRPVQPFAGSVLAAPNAAGHANVRHCSRGAATARVTGAEPLASRATPGTIVGPMRGSCGMLPGNATPRGACGCAWQQAEPVAMAAAKAAASRRPSSLPPGTAPATSVRQAPGSASFVGAPAAVPCSAVMPSLPPPGSAQARGPAVSPLRQGSVPMTQGPVPLPPPAPGTPLLPPPALVAPARQLEHTPRAGGTANAANGSLQALGSQARMSMAAQLWRGSVSDQS</sequence>